<dbReference type="PANTHER" id="PTHR10791:SF112">
    <property type="entry name" value="SUGAR TRANSPORTER SWEET1"/>
    <property type="match status" value="1"/>
</dbReference>
<sequence length="281" mass="31826">MPLEDYKNVISTCATIVTIIQFLSGSDICRNIIKQGSTGDISGLPFVVGSFSAGLWLTYSFLLNDTPMMVTNLVGMSLQVIYLVIYIKYCISLGPWKMIRKQMLFFGILFSAIVYYASFAGVSVLKNIGLLCCVASIIFCISPLVSLREVFRTKSTAILPFPLILSMFFVGGLWCLYGSILKNSFIMYPNFLVFILAGFQLSLFLVFPSKVKEGTLEKELIRRRNNFTVDIPDSPNDRRIISDLKDMRGRKLDYSYQDRREEDAPNVHHFMNQLNDATKKS</sequence>
<dbReference type="Proteomes" id="UP000326759">
    <property type="component" value="Unassembled WGS sequence"/>
</dbReference>
<dbReference type="GO" id="GO:0000139">
    <property type="term" value="C:Golgi membrane"/>
    <property type="evidence" value="ECO:0007669"/>
    <property type="project" value="UniProtKB-SubCell"/>
</dbReference>
<evidence type="ECO:0000256" key="5">
    <source>
        <dbReference type="ARBA" id="ARBA00022475"/>
    </source>
</evidence>
<dbReference type="InterPro" id="IPR047664">
    <property type="entry name" value="SWEET"/>
</dbReference>
<evidence type="ECO:0000256" key="2">
    <source>
        <dbReference type="ARBA" id="ARBA00004653"/>
    </source>
</evidence>
<evidence type="ECO:0000256" key="4">
    <source>
        <dbReference type="ARBA" id="ARBA00022448"/>
    </source>
</evidence>
<feature type="transmembrane region" description="Helical" evidence="12">
    <location>
        <begin position="44"/>
        <end position="63"/>
    </location>
</feature>
<dbReference type="AlphaFoldDB" id="A0A5N5SWE2"/>
<comment type="function">
    <text evidence="12">Mediates sugar transport across membranes.</text>
</comment>
<evidence type="ECO:0000256" key="9">
    <source>
        <dbReference type="ARBA" id="ARBA00022989"/>
    </source>
</evidence>
<evidence type="ECO:0000256" key="12">
    <source>
        <dbReference type="RuleBase" id="RU910715"/>
    </source>
</evidence>
<evidence type="ECO:0000256" key="6">
    <source>
        <dbReference type="ARBA" id="ARBA00022597"/>
    </source>
</evidence>
<evidence type="ECO:0000256" key="1">
    <source>
        <dbReference type="ARBA" id="ARBA00004651"/>
    </source>
</evidence>
<evidence type="ECO:0000313" key="14">
    <source>
        <dbReference type="Proteomes" id="UP000326759"/>
    </source>
</evidence>
<dbReference type="GO" id="GO:0051119">
    <property type="term" value="F:sugar transmembrane transporter activity"/>
    <property type="evidence" value="ECO:0007669"/>
    <property type="project" value="InterPro"/>
</dbReference>
<evidence type="ECO:0000256" key="11">
    <source>
        <dbReference type="ARBA" id="ARBA00023136"/>
    </source>
</evidence>
<gene>
    <name evidence="13" type="primary">slv</name>
    <name evidence="13" type="ORF">Anas_00085</name>
</gene>
<keyword evidence="7 12" id="KW-0812">Transmembrane</keyword>
<evidence type="ECO:0000256" key="8">
    <source>
        <dbReference type="ARBA" id="ARBA00022737"/>
    </source>
</evidence>
<dbReference type="OrthoDB" id="409725at2759"/>
<feature type="transmembrane region" description="Helical" evidence="12">
    <location>
        <begin position="128"/>
        <end position="147"/>
    </location>
</feature>
<dbReference type="Pfam" id="PF03083">
    <property type="entry name" value="MtN3_slv"/>
    <property type="match status" value="2"/>
</dbReference>
<protein>
    <recommendedName>
        <fullName evidence="12">Sugar transporter SWEET</fullName>
    </recommendedName>
</protein>
<proteinExistence type="inferred from homology"/>
<keyword evidence="11 12" id="KW-0472">Membrane</keyword>
<comment type="similarity">
    <text evidence="3 12">Belongs to the SWEET sugar transporter family.</text>
</comment>
<comment type="subcellular location">
    <subcellularLocation>
        <location evidence="1">Cell membrane</location>
        <topology evidence="1">Multi-pass membrane protein</topology>
    </subcellularLocation>
    <subcellularLocation>
        <location evidence="2">Golgi apparatus membrane</location>
        <topology evidence="2">Multi-pass membrane protein</topology>
    </subcellularLocation>
</comment>
<name>A0A5N5SWE2_9CRUS</name>
<dbReference type="FunFam" id="1.20.1280.290:FF:000004">
    <property type="entry name" value="Sugar transporter SWEET"/>
    <property type="match status" value="1"/>
</dbReference>
<dbReference type="Gene3D" id="1.20.1280.290">
    <property type="match status" value="2"/>
</dbReference>
<comment type="caution">
    <text evidence="12">Lacks conserved residue(s) required for the propagation of feature annotation.</text>
</comment>
<keyword evidence="10" id="KW-0333">Golgi apparatus</keyword>
<reference evidence="13 14" key="1">
    <citation type="journal article" date="2019" name="PLoS Biol.">
        <title>Sex chromosomes control vertical transmission of feminizing Wolbachia symbionts in an isopod.</title>
        <authorList>
            <person name="Becking T."/>
            <person name="Chebbi M.A."/>
            <person name="Giraud I."/>
            <person name="Moumen B."/>
            <person name="Laverre T."/>
            <person name="Caubet Y."/>
            <person name="Peccoud J."/>
            <person name="Gilbert C."/>
            <person name="Cordaux R."/>
        </authorList>
    </citation>
    <scope>NUCLEOTIDE SEQUENCE [LARGE SCALE GENOMIC DNA]</scope>
    <source>
        <strain evidence="13">ANa2</strain>
        <tissue evidence="13">Whole body excluding digestive tract and cuticle</tissue>
    </source>
</reference>
<keyword evidence="9 12" id="KW-1133">Transmembrane helix</keyword>
<evidence type="ECO:0000256" key="7">
    <source>
        <dbReference type="ARBA" id="ARBA00022692"/>
    </source>
</evidence>
<keyword evidence="6 12" id="KW-0762">Sugar transport</keyword>
<feature type="transmembrane region" description="Helical" evidence="12">
    <location>
        <begin position="186"/>
        <end position="207"/>
    </location>
</feature>
<organism evidence="13 14">
    <name type="scientific">Armadillidium nasatum</name>
    <dbReference type="NCBI Taxonomy" id="96803"/>
    <lineage>
        <taxon>Eukaryota</taxon>
        <taxon>Metazoa</taxon>
        <taxon>Ecdysozoa</taxon>
        <taxon>Arthropoda</taxon>
        <taxon>Crustacea</taxon>
        <taxon>Multicrustacea</taxon>
        <taxon>Malacostraca</taxon>
        <taxon>Eumalacostraca</taxon>
        <taxon>Peracarida</taxon>
        <taxon>Isopoda</taxon>
        <taxon>Oniscidea</taxon>
        <taxon>Crinocheta</taxon>
        <taxon>Armadillidiidae</taxon>
        <taxon>Armadillidium</taxon>
    </lineage>
</organism>
<feature type="transmembrane region" description="Helical" evidence="12">
    <location>
        <begin position="103"/>
        <end position="122"/>
    </location>
</feature>
<dbReference type="GO" id="GO:0005886">
    <property type="term" value="C:plasma membrane"/>
    <property type="evidence" value="ECO:0007669"/>
    <property type="project" value="UniProtKB-SubCell"/>
</dbReference>
<dbReference type="PANTHER" id="PTHR10791">
    <property type="entry name" value="RAG1-ACTIVATING PROTEIN 1"/>
    <property type="match status" value="1"/>
</dbReference>
<keyword evidence="14" id="KW-1185">Reference proteome</keyword>
<comment type="caution">
    <text evidence="13">The sequence shown here is derived from an EMBL/GenBank/DDBJ whole genome shotgun (WGS) entry which is preliminary data.</text>
</comment>
<dbReference type="InterPro" id="IPR004316">
    <property type="entry name" value="SWEET_rpt"/>
</dbReference>
<feature type="transmembrane region" description="Helical" evidence="12">
    <location>
        <begin position="159"/>
        <end position="180"/>
    </location>
</feature>
<evidence type="ECO:0000256" key="3">
    <source>
        <dbReference type="ARBA" id="ARBA00007809"/>
    </source>
</evidence>
<dbReference type="EMBL" id="SEYY01019680">
    <property type="protein sequence ID" value="KAB7498009.1"/>
    <property type="molecule type" value="Genomic_DNA"/>
</dbReference>
<keyword evidence="8" id="KW-0677">Repeat</keyword>
<evidence type="ECO:0000313" key="13">
    <source>
        <dbReference type="EMBL" id="KAB7498009.1"/>
    </source>
</evidence>
<keyword evidence="5" id="KW-1003">Cell membrane</keyword>
<evidence type="ECO:0000256" key="10">
    <source>
        <dbReference type="ARBA" id="ARBA00023034"/>
    </source>
</evidence>
<keyword evidence="4 12" id="KW-0813">Transport</keyword>
<feature type="transmembrane region" description="Helical" evidence="12">
    <location>
        <begin position="69"/>
        <end position="91"/>
    </location>
</feature>
<accession>A0A5N5SWE2</accession>